<evidence type="ECO:0000313" key="9">
    <source>
        <dbReference type="EMBL" id="QGQ94326.1"/>
    </source>
</evidence>
<evidence type="ECO:0000256" key="4">
    <source>
        <dbReference type="ARBA" id="ARBA00022692"/>
    </source>
</evidence>
<evidence type="ECO:0000256" key="5">
    <source>
        <dbReference type="ARBA" id="ARBA00022989"/>
    </source>
</evidence>
<dbReference type="Proteomes" id="UP000426246">
    <property type="component" value="Chromosome"/>
</dbReference>
<gene>
    <name evidence="9" type="ORF">EHS13_05100</name>
</gene>
<keyword evidence="10" id="KW-1185">Reference proteome</keyword>
<evidence type="ECO:0000256" key="2">
    <source>
        <dbReference type="ARBA" id="ARBA00022448"/>
    </source>
</evidence>
<comment type="subcellular location">
    <subcellularLocation>
        <location evidence="1 7">Cell membrane</location>
        <topology evidence="1 7">Multi-pass membrane protein</topology>
    </subcellularLocation>
</comment>
<keyword evidence="3" id="KW-1003">Cell membrane</keyword>
<dbReference type="GO" id="GO:0005886">
    <property type="term" value="C:plasma membrane"/>
    <property type="evidence" value="ECO:0007669"/>
    <property type="project" value="UniProtKB-SubCell"/>
</dbReference>
<dbReference type="InterPro" id="IPR035906">
    <property type="entry name" value="MetI-like_sf"/>
</dbReference>
<evidence type="ECO:0000259" key="8">
    <source>
        <dbReference type="PROSITE" id="PS50928"/>
    </source>
</evidence>
<dbReference type="PANTHER" id="PTHR43744">
    <property type="entry name" value="ABC TRANSPORTER PERMEASE PROTEIN MG189-RELATED-RELATED"/>
    <property type="match status" value="1"/>
</dbReference>
<comment type="similarity">
    <text evidence="7">Belongs to the binding-protein-dependent transport system permease family.</text>
</comment>
<keyword evidence="6 7" id="KW-0472">Membrane</keyword>
<evidence type="ECO:0000256" key="3">
    <source>
        <dbReference type="ARBA" id="ARBA00022475"/>
    </source>
</evidence>
<feature type="transmembrane region" description="Helical" evidence="7">
    <location>
        <begin position="72"/>
        <end position="92"/>
    </location>
</feature>
<feature type="transmembrane region" description="Helical" evidence="7">
    <location>
        <begin position="104"/>
        <end position="123"/>
    </location>
</feature>
<dbReference type="CDD" id="cd06261">
    <property type="entry name" value="TM_PBP2"/>
    <property type="match status" value="1"/>
</dbReference>
<feature type="transmembrane region" description="Helical" evidence="7">
    <location>
        <begin position="143"/>
        <end position="164"/>
    </location>
</feature>
<dbReference type="OrthoDB" id="9772609at2"/>
<dbReference type="SUPFAM" id="SSF161098">
    <property type="entry name" value="MetI-like"/>
    <property type="match status" value="1"/>
</dbReference>
<sequence length="279" mass="32131">MTKLSVTMRKIKDAIYEILCLLLAIVFVYPVFYMVQASFKTHKEFGNPLSFPSILYLGNYMQVFKQVDVFQVYFNTLILCVGTLSLTIFLASMTGYTLARMKHIFFRICFFIFIAGMIIPFQSNLVLLFKMALFMHLYDTRTFLILLYTAGGIPLAVFLYMGFTKSIPREIEESAWIDGCGRFRMFWVIVFPLLLPATGTYIIMTVYGIWNDFMGPLIFLQDVNKMTLMTKIFQYKLEKNVDYGPIFSLSVLATLPLLVLFLFTQKYFIKGLTGGALKG</sequence>
<protein>
    <submittedName>
        <fullName evidence="9">Carbohydrate ABC transporter permease</fullName>
    </submittedName>
</protein>
<dbReference type="PROSITE" id="PS50928">
    <property type="entry name" value="ABC_TM1"/>
    <property type="match status" value="1"/>
</dbReference>
<feature type="transmembrane region" description="Helical" evidence="7">
    <location>
        <begin position="14"/>
        <end position="35"/>
    </location>
</feature>
<dbReference type="GO" id="GO:0055085">
    <property type="term" value="P:transmembrane transport"/>
    <property type="evidence" value="ECO:0007669"/>
    <property type="project" value="InterPro"/>
</dbReference>
<keyword evidence="4 7" id="KW-0812">Transmembrane</keyword>
<dbReference type="Gene3D" id="1.10.3720.10">
    <property type="entry name" value="MetI-like"/>
    <property type="match status" value="1"/>
</dbReference>
<dbReference type="AlphaFoldDB" id="A0A6B8RG34"/>
<dbReference type="RefSeq" id="WP_155699327.1">
    <property type="nucleotide sequence ID" value="NZ_CP034235.1"/>
</dbReference>
<name>A0A6B8RG34_9BACL</name>
<dbReference type="EMBL" id="CP034235">
    <property type="protein sequence ID" value="QGQ94326.1"/>
    <property type="molecule type" value="Genomic_DNA"/>
</dbReference>
<evidence type="ECO:0000256" key="1">
    <source>
        <dbReference type="ARBA" id="ARBA00004651"/>
    </source>
</evidence>
<feature type="domain" description="ABC transmembrane type-1" evidence="8">
    <location>
        <begin position="73"/>
        <end position="264"/>
    </location>
</feature>
<dbReference type="KEGG" id="ppsc:EHS13_05100"/>
<evidence type="ECO:0000256" key="6">
    <source>
        <dbReference type="ARBA" id="ARBA00023136"/>
    </source>
</evidence>
<reference evidence="10" key="1">
    <citation type="submission" date="2018-11" db="EMBL/GenBank/DDBJ databases">
        <title>Complete genome sequence of Paenibacillus sp. ML311-T8.</title>
        <authorList>
            <person name="Nam Y.-D."/>
            <person name="Kang J."/>
            <person name="Chung W.-H."/>
            <person name="Park Y.S."/>
        </authorList>
    </citation>
    <scope>NUCLEOTIDE SEQUENCE [LARGE SCALE GENOMIC DNA]</scope>
    <source>
        <strain evidence="10">ML311-T8</strain>
    </source>
</reference>
<keyword evidence="2 7" id="KW-0813">Transport</keyword>
<evidence type="ECO:0000256" key="7">
    <source>
        <dbReference type="RuleBase" id="RU363032"/>
    </source>
</evidence>
<dbReference type="PANTHER" id="PTHR43744:SF6">
    <property type="entry name" value="ABC TRANSPORTER PERMEASE PROTEIN YESQ-RELATED"/>
    <property type="match status" value="1"/>
</dbReference>
<dbReference type="Pfam" id="PF00528">
    <property type="entry name" value="BPD_transp_1"/>
    <property type="match status" value="1"/>
</dbReference>
<evidence type="ECO:0000313" key="10">
    <source>
        <dbReference type="Proteomes" id="UP000426246"/>
    </source>
</evidence>
<feature type="transmembrane region" description="Helical" evidence="7">
    <location>
        <begin position="185"/>
        <end position="210"/>
    </location>
</feature>
<organism evidence="9 10">
    <name type="scientific">Paenibacillus psychroresistens</name>
    <dbReference type="NCBI Taxonomy" id="1778678"/>
    <lineage>
        <taxon>Bacteria</taxon>
        <taxon>Bacillati</taxon>
        <taxon>Bacillota</taxon>
        <taxon>Bacilli</taxon>
        <taxon>Bacillales</taxon>
        <taxon>Paenibacillaceae</taxon>
        <taxon>Paenibacillus</taxon>
    </lineage>
</organism>
<dbReference type="InterPro" id="IPR000515">
    <property type="entry name" value="MetI-like"/>
</dbReference>
<accession>A0A6B8RG34</accession>
<proteinExistence type="inferred from homology"/>
<keyword evidence="5 7" id="KW-1133">Transmembrane helix</keyword>
<feature type="transmembrane region" description="Helical" evidence="7">
    <location>
        <begin position="243"/>
        <end position="263"/>
    </location>
</feature>